<dbReference type="EMBL" id="DXCL01000040">
    <property type="protein sequence ID" value="HIZ03933.1"/>
    <property type="molecule type" value="Genomic_DNA"/>
</dbReference>
<gene>
    <name evidence="2" type="ORF">H9727_06565</name>
</gene>
<feature type="transmembrane region" description="Helical" evidence="1">
    <location>
        <begin position="7"/>
        <end position="25"/>
    </location>
</feature>
<evidence type="ECO:0000313" key="3">
    <source>
        <dbReference type="Proteomes" id="UP000824132"/>
    </source>
</evidence>
<keyword evidence="1" id="KW-0812">Transmembrane</keyword>
<comment type="caution">
    <text evidence="2">The sequence shown here is derived from an EMBL/GenBank/DDBJ whole genome shotgun (WGS) entry which is preliminary data.</text>
</comment>
<evidence type="ECO:0000313" key="2">
    <source>
        <dbReference type="EMBL" id="HIZ03933.1"/>
    </source>
</evidence>
<dbReference type="Pfam" id="PF11070">
    <property type="entry name" value="DUF2871"/>
    <property type="match status" value="1"/>
</dbReference>
<reference evidence="2" key="1">
    <citation type="journal article" date="2021" name="PeerJ">
        <title>Extensive microbial diversity within the chicken gut microbiome revealed by metagenomics and culture.</title>
        <authorList>
            <person name="Gilroy R."/>
            <person name="Ravi A."/>
            <person name="Getino M."/>
            <person name="Pursley I."/>
            <person name="Horton D.L."/>
            <person name="Alikhan N.F."/>
            <person name="Baker D."/>
            <person name="Gharbi K."/>
            <person name="Hall N."/>
            <person name="Watson M."/>
            <person name="Adriaenssens E.M."/>
            <person name="Foster-Nyarko E."/>
            <person name="Jarju S."/>
            <person name="Secka A."/>
            <person name="Antonio M."/>
            <person name="Oren A."/>
            <person name="Chaudhuri R.R."/>
            <person name="La Ragione R."/>
            <person name="Hildebrand F."/>
            <person name="Pallen M.J."/>
        </authorList>
    </citation>
    <scope>NUCLEOTIDE SEQUENCE</scope>
    <source>
        <strain evidence="2">CHK187-5294</strain>
    </source>
</reference>
<sequence>MKRHIKFALVYAVLAMACGVFYREFTKAYEFTGTTALGKAHTHLFMLGMTVFLLFALFDAKLHLRKSRLYVPFMIVYNAGVGLAAALMIVRGVLEVTAAELSAGADGAVSGIAGLGHILTAAGIVLFFCMLLFALRNEKNASEKAPENNSETAGS</sequence>
<dbReference type="AlphaFoldDB" id="A0A9D2IED0"/>
<dbReference type="InterPro" id="IPR021299">
    <property type="entry name" value="DUF2871"/>
</dbReference>
<reference evidence="2" key="2">
    <citation type="submission" date="2021-04" db="EMBL/GenBank/DDBJ databases">
        <authorList>
            <person name="Gilroy R."/>
        </authorList>
    </citation>
    <scope>NUCLEOTIDE SEQUENCE</scope>
    <source>
        <strain evidence="2">CHK187-5294</strain>
    </source>
</reference>
<dbReference type="PROSITE" id="PS51257">
    <property type="entry name" value="PROKAR_LIPOPROTEIN"/>
    <property type="match status" value="1"/>
</dbReference>
<keyword evidence="1" id="KW-1133">Transmembrane helix</keyword>
<feature type="transmembrane region" description="Helical" evidence="1">
    <location>
        <begin position="40"/>
        <end position="58"/>
    </location>
</feature>
<dbReference type="Proteomes" id="UP000824132">
    <property type="component" value="Unassembled WGS sequence"/>
</dbReference>
<organism evidence="2 3">
    <name type="scientific">Candidatus Borkfalkia avistercoris</name>
    <dbReference type="NCBI Taxonomy" id="2838504"/>
    <lineage>
        <taxon>Bacteria</taxon>
        <taxon>Bacillati</taxon>
        <taxon>Bacillota</taxon>
        <taxon>Clostridia</taxon>
        <taxon>Christensenellales</taxon>
        <taxon>Christensenellaceae</taxon>
        <taxon>Candidatus Borkfalkia</taxon>
    </lineage>
</organism>
<proteinExistence type="predicted"/>
<feature type="transmembrane region" description="Helical" evidence="1">
    <location>
        <begin position="70"/>
        <end position="94"/>
    </location>
</feature>
<name>A0A9D2IED0_9FIRM</name>
<feature type="transmembrane region" description="Helical" evidence="1">
    <location>
        <begin position="114"/>
        <end position="135"/>
    </location>
</feature>
<accession>A0A9D2IED0</accession>
<evidence type="ECO:0000256" key="1">
    <source>
        <dbReference type="SAM" id="Phobius"/>
    </source>
</evidence>
<protein>
    <submittedName>
        <fullName evidence="2">DUF2871 domain-containing protein</fullName>
    </submittedName>
</protein>
<keyword evidence="1" id="KW-0472">Membrane</keyword>